<feature type="compositionally biased region" description="Acidic residues" evidence="1">
    <location>
        <begin position="187"/>
        <end position="197"/>
    </location>
</feature>
<keyword evidence="2" id="KW-0472">Membrane</keyword>
<protein>
    <recommendedName>
        <fullName evidence="3">Zinc finger/thioredoxin putative domain-containing protein</fullName>
    </recommendedName>
</protein>
<evidence type="ECO:0000313" key="5">
    <source>
        <dbReference type="Proteomes" id="UP000494214"/>
    </source>
</evidence>
<sequence>MALTTRCPQCGTSFKVVPDQLRVRNGLVRCGACSTVFDGRACLVSAPGAPVAITPPAAAPLPSSAAAVAAPVLAAPEPHPPAAPFPEPAFTPVSTPAPAPAPALTPVRPAAVPPHVPPHVPPPAIVPPRATPAVPVEPRVILPWEDEPEAPPAPSIPTAPSIPPAVLRGRDDIRKRAEPEAAMPEDHADDDLDDDGEPFLREPEPRTAPAPRPPVFRNEPIVASRSGEPTLDWRAGQPRSDVRSDPRHDVRHDPRQGPRQDPRHDIADDFRDQHRDDVRDIERDDEYDDEDDLDHAAHEPVLGDTRTRYSSATDVGRAPPEFLDQDRIERSGLVRKLWAYACLIGLIVLALQLLYAYRTDIANSVPALRPVLEAVCKPLDCTVGYARRRDLISISSSSLQPPKGAAAIDDGRTRLVLTVMLHNRYDKPQHWPALVLELNDLSDTVVVRKVLMPENYLTPEQLKGPFGPQGALKISVPIEVTGVQVNGYQLDKFFP</sequence>
<feature type="compositionally biased region" description="Basic and acidic residues" evidence="1">
    <location>
        <begin position="240"/>
        <end position="282"/>
    </location>
</feature>
<accession>A0A6S7ALU2</accession>
<dbReference type="Proteomes" id="UP000494214">
    <property type="component" value="Unassembled WGS sequence"/>
</dbReference>
<evidence type="ECO:0000313" key="4">
    <source>
        <dbReference type="EMBL" id="CAB3738309.1"/>
    </source>
</evidence>
<feature type="compositionally biased region" description="Pro residues" evidence="1">
    <location>
        <begin position="150"/>
        <end position="163"/>
    </location>
</feature>
<keyword evidence="2" id="KW-0812">Transmembrane</keyword>
<feature type="compositionally biased region" description="Basic and acidic residues" evidence="1">
    <location>
        <begin position="168"/>
        <end position="179"/>
    </location>
</feature>
<feature type="transmembrane region" description="Helical" evidence="2">
    <location>
        <begin position="337"/>
        <end position="357"/>
    </location>
</feature>
<evidence type="ECO:0000256" key="1">
    <source>
        <dbReference type="SAM" id="MobiDB-lite"/>
    </source>
</evidence>
<feature type="domain" description="Zinc finger/thioredoxin putative" evidence="3">
    <location>
        <begin position="3"/>
        <end position="38"/>
    </location>
</feature>
<dbReference type="NCBIfam" id="TIGR02098">
    <property type="entry name" value="MJ0042_CXXC"/>
    <property type="match status" value="1"/>
</dbReference>
<feature type="region of interest" description="Disordered" evidence="1">
    <location>
        <begin position="145"/>
        <end position="300"/>
    </location>
</feature>
<feature type="compositionally biased region" description="Acidic residues" evidence="1">
    <location>
        <begin position="283"/>
        <end position="293"/>
    </location>
</feature>
<evidence type="ECO:0000256" key="2">
    <source>
        <dbReference type="SAM" id="Phobius"/>
    </source>
</evidence>
<evidence type="ECO:0000259" key="3">
    <source>
        <dbReference type="Pfam" id="PF13719"/>
    </source>
</evidence>
<dbReference type="InterPro" id="IPR011723">
    <property type="entry name" value="Znf/thioredoxin_put"/>
</dbReference>
<dbReference type="EMBL" id="CADIJM010000028">
    <property type="protein sequence ID" value="CAB3738309.1"/>
    <property type="molecule type" value="Genomic_DNA"/>
</dbReference>
<dbReference type="Pfam" id="PF13719">
    <property type="entry name" value="Zn_ribbon_5"/>
    <property type="match status" value="1"/>
</dbReference>
<dbReference type="AlphaFoldDB" id="A0A6S7ALU2"/>
<dbReference type="Pfam" id="PF11906">
    <property type="entry name" value="DUF3426"/>
    <property type="match status" value="1"/>
</dbReference>
<dbReference type="InterPro" id="IPR021834">
    <property type="entry name" value="DUF3426"/>
</dbReference>
<keyword evidence="2" id="KW-1133">Transmembrane helix</keyword>
<reference evidence="4 5" key="1">
    <citation type="submission" date="2020-04" db="EMBL/GenBank/DDBJ databases">
        <authorList>
            <person name="De Canck E."/>
        </authorList>
    </citation>
    <scope>NUCLEOTIDE SEQUENCE [LARGE SCALE GENOMIC DNA]</scope>
    <source>
        <strain evidence="4 5">LMG 26690</strain>
    </source>
</reference>
<keyword evidence="5" id="KW-1185">Reference proteome</keyword>
<organism evidence="4 5">
    <name type="scientific">Achromobacter animicus</name>
    <dbReference type="NCBI Taxonomy" id="1389935"/>
    <lineage>
        <taxon>Bacteria</taxon>
        <taxon>Pseudomonadati</taxon>
        <taxon>Pseudomonadota</taxon>
        <taxon>Betaproteobacteria</taxon>
        <taxon>Burkholderiales</taxon>
        <taxon>Alcaligenaceae</taxon>
        <taxon>Achromobacter</taxon>
    </lineage>
</organism>
<gene>
    <name evidence="4" type="ORF">LMG26690_05469</name>
</gene>
<proteinExistence type="predicted"/>
<name>A0A6S7ALU2_9BURK</name>